<dbReference type="Pfam" id="PF10335">
    <property type="entry name" value="DUF294_C"/>
    <property type="match status" value="1"/>
</dbReference>
<comment type="caution">
    <text evidence="2">The sequence shown here is derived from an EMBL/GenBank/DDBJ whole genome shotgun (WGS) entry which is preliminary data.</text>
</comment>
<dbReference type="Proteomes" id="UP001596244">
    <property type="component" value="Unassembled WGS sequence"/>
</dbReference>
<gene>
    <name evidence="2" type="ORF">ACFPUZ_04845</name>
</gene>
<feature type="domain" description="DUF294" evidence="1">
    <location>
        <begin position="166"/>
        <end position="246"/>
    </location>
</feature>
<evidence type="ECO:0000313" key="3">
    <source>
        <dbReference type="Proteomes" id="UP001596244"/>
    </source>
</evidence>
<organism evidence="2 3">
    <name type="scientific">Corynebacterium nasicanis</name>
    <dbReference type="NCBI Taxonomy" id="1448267"/>
    <lineage>
        <taxon>Bacteria</taxon>
        <taxon>Bacillati</taxon>
        <taxon>Actinomycetota</taxon>
        <taxon>Actinomycetes</taxon>
        <taxon>Mycobacteriales</taxon>
        <taxon>Corynebacteriaceae</taxon>
        <taxon>Corynebacterium</taxon>
    </lineage>
</organism>
<proteinExistence type="predicted"/>
<evidence type="ECO:0000313" key="2">
    <source>
        <dbReference type="EMBL" id="MFC6146130.1"/>
    </source>
</evidence>
<accession>A0ABW1QCV6</accession>
<evidence type="ECO:0000259" key="1">
    <source>
        <dbReference type="Pfam" id="PF10335"/>
    </source>
</evidence>
<dbReference type="RefSeq" id="WP_377000439.1">
    <property type="nucleotide sequence ID" value="NZ_JBHSQE010000003.1"/>
</dbReference>
<name>A0ABW1QCV6_9CORY</name>
<dbReference type="InterPro" id="IPR018821">
    <property type="entry name" value="DUF294_put_nucleoTrafse_sb-bd"/>
</dbReference>
<keyword evidence="3" id="KW-1185">Reference proteome</keyword>
<sequence length="292" mass="30640">MHPSLDELTLQARRAASPAVARGILAEAQELFRNGLDHGESAAELAGWYSRTLQEWSRSPAVEELLDGARLHFTGSVARAEAIPTDAVSWIIVGDTTAANAALLELTADLEVGGLYDAGTSELWQAWAQRAVEEQDVAVIALAVDAGLLSDPAVADQLIAPSLAQLPPALRLAEGLPDQDSPVDVSGTLLAPAVAVARWAGLAAGSPRGTTLERLTAAREKDILTADEAAALGQAWSTGLGMELRSWRHGTWGQEETMRSLPALDRSAYGAAARLVSVALRSIAGRHGIALP</sequence>
<dbReference type="EMBL" id="JBHSQE010000003">
    <property type="protein sequence ID" value="MFC6146130.1"/>
    <property type="molecule type" value="Genomic_DNA"/>
</dbReference>
<reference evidence="3" key="1">
    <citation type="journal article" date="2019" name="Int. J. Syst. Evol. Microbiol.">
        <title>The Global Catalogue of Microorganisms (GCM) 10K type strain sequencing project: providing services to taxonomists for standard genome sequencing and annotation.</title>
        <authorList>
            <consortium name="The Broad Institute Genomics Platform"/>
            <consortium name="The Broad Institute Genome Sequencing Center for Infectious Disease"/>
            <person name="Wu L."/>
            <person name="Ma J."/>
        </authorList>
    </citation>
    <scope>NUCLEOTIDE SEQUENCE [LARGE SCALE GENOMIC DNA]</scope>
    <source>
        <strain evidence="3">CCUG 51943</strain>
    </source>
</reference>
<protein>
    <submittedName>
        <fullName evidence="2">Nucleotidyltransferase substrate binding domain-containing protein</fullName>
    </submittedName>
</protein>